<gene>
    <name evidence="1" type="ORF">F7D14_11275</name>
</gene>
<dbReference type="KEGG" id="mpar:F7D14_11275"/>
<organism evidence="1 2">
    <name type="scientific">Methylocystis parvus</name>
    <dbReference type="NCBI Taxonomy" id="134"/>
    <lineage>
        <taxon>Bacteria</taxon>
        <taxon>Pseudomonadati</taxon>
        <taxon>Pseudomonadota</taxon>
        <taxon>Alphaproteobacteria</taxon>
        <taxon>Hyphomicrobiales</taxon>
        <taxon>Methylocystaceae</taxon>
        <taxon>Methylocystis</taxon>
    </lineage>
</organism>
<accession>A0A6B8M8P5</accession>
<proteinExistence type="predicted"/>
<dbReference type="EMBL" id="CP044331">
    <property type="protein sequence ID" value="QGM97999.1"/>
    <property type="molecule type" value="Genomic_DNA"/>
</dbReference>
<evidence type="ECO:0000313" key="2">
    <source>
        <dbReference type="Proteomes" id="UP000422569"/>
    </source>
</evidence>
<name>A0A6B8M8P5_9HYPH</name>
<evidence type="ECO:0000313" key="1">
    <source>
        <dbReference type="EMBL" id="QGM97999.1"/>
    </source>
</evidence>
<keyword evidence="2" id="KW-1185">Reference proteome</keyword>
<reference evidence="1 2" key="1">
    <citation type="submission" date="2019-09" db="EMBL/GenBank/DDBJ databases">
        <title>Isolation and complete genome sequencing of Methylocystis species.</title>
        <authorList>
            <person name="Rumah B.L."/>
            <person name="Stead C.E."/>
            <person name="Stevens B.C."/>
            <person name="Minton N.P."/>
            <person name="Grosse-Honebrink A."/>
            <person name="Zhang Y."/>
        </authorList>
    </citation>
    <scope>NUCLEOTIDE SEQUENCE [LARGE SCALE GENOMIC DNA]</scope>
    <source>
        <strain evidence="1 2">BRCS2</strain>
    </source>
</reference>
<sequence>MTYLLSKVARSRLAATEAAIAELRLAERAALEALDQYAPLVLRRLQRIAAQRVELETAIEPLRAQAKEYGRRAKLLERKLEETDDALRLEAARDERTRLLAATPSARGKSGGLASN</sequence>
<dbReference type="Proteomes" id="UP000422569">
    <property type="component" value="Chromosome"/>
</dbReference>
<dbReference type="RefSeq" id="WP_154419925.1">
    <property type="nucleotide sequence ID" value="NZ_CP044331.1"/>
</dbReference>
<protein>
    <submittedName>
        <fullName evidence="1">Uncharacterized protein</fullName>
    </submittedName>
</protein>
<dbReference type="AlphaFoldDB" id="A0A6B8M8P5"/>